<evidence type="ECO:0000256" key="1">
    <source>
        <dbReference type="SAM" id="MobiDB-lite"/>
    </source>
</evidence>
<feature type="compositionally biased region" description="Low complexity" evidence="1">
    <location>
        <begin position="196"/>
        <end position="208"/>
    </location>
</feature>
<evidence type="ECO:0000313" key="2">
    <source>
        <dbReference type="EMBL" id="JAT71421.1"/>
    </source>
</evidence>
<dbReference type="AlphaFoldDB" id="A0A1D1ZX43"/>
<accession>A0A1D1ZX43</accession>
<gene>
    <name evidence="2" type="ORF">g.100128</name>
</gene>
<feature type="region of interest" description="Disordered" evidence="1">
    <location>
        <begin position="194"/>
        <end position="253"/>
    </location>
</feature>
<feature type="compositionally biased region" description="Pro residues" evidence="1">
    <location>
        <begin position="227"/>
        <end position="246"/>
    </location>
</feature>
<feature type="region of interest" description="Disordered" evidence="1">
    <location>
        <begin position="366"/>
        <end position="393"/>
    </location>
</feature>
<feature type="region of interest" description="Disordered" evidence="1">
    <location>
        <begin position="92"/>
        <end position="135"/>
    </location>
</feature>
<feature type="region of interest" description="Disordered" evidence="1">
    <location>
        <begin position="1"/>
        <end position="53"/>
    </location>
</feature>
<reference evidence="2" key="1">
    <citation type="submission" date="2015-08" db="EMBL/GenBank/DDBJ databases">
        <authorList>
            <person name="Babu N.S."/>
            <person name="Beckwith C.J."/>
            <person name="Beseler K.G."/>
            <person name="Brison A."/>
            <person name="Carone J.V."/>
            <person name="Caskin T.P."/>
            <person name="Diamond M."/>
            <person name="Durham M.E."/>
            <person name="Foxe J.M."/>
            <person name="Go M."/>
            <person name="Henderson B.A."/>
            <person name="Jones I.B."/>
            <person name="McGettigan J.A."/>
            <person name="Micheletti S.J."/>
            <person name="Nasrallah M.E."/>
            <person name="Ortiz D."/>
            <person name="Piller C.R."/>
            <person name="Privatt S.R."/>
            <person name="Schneider S.L."/>
            <person name="Sharp S."/>
            <person name="Smith T.C."/>
            <person name="Stanton J.D."/>
            <person name="Ullery H.E."/>
            <person name="Wilson R.J."/>
            <person name="Serrano M.G."/>
            <person name="Buck G."/>
            <person name="Lee V."/>
            <person name="Wang Y."/>
            <person name="Carvalho R."/>
            <person name="Voegtly L."/>
            <person name="Shi R."/>
            <person name="Duckworth R."/>
            <person name="Johnson A."/>
            <person name="Loviza R."/>
            <person name="Walstead R."/>
            <person name="Shah Z."/>
            <person name="Kiflezghi M."/>
            <person name="Wade K."/>
            <person name="Ball S.L."/>
            <person name="Bradley K.W."/>
            <person name="Asai D.J."/>
            <person name="Bowman C.A."/>
            <person name="Russell D.A."/>
            <person name="Pope W.H."/>
            <person name="Jacobs-Sera D."/>
            <person name="Hendrix R.W."/>
            <person name="Hatfull G.F."/>
        </authorList>
    </citation>
    <scope>NUCLEOTIDE SEQUENCE</scope>
</reference>
<protein>
    <submittedName>
        <fullName evidence="2">Uncharacterized protein</fullName>
    </submittedName>
</protein>
<organism evidence="2">
    <name type="scientific">Auxenochlorella protothecoides</name>
    <name type="common">Green microalga</name>
    <name type="synonym">Chlorella protothecoides</name>
    <dbReference type="NCBI Taxonomy" id="3075"/>
    <lineage>
        <taxon>Eukaryota</taxon>
        <taxon>Viridiplantae</taxon>
        <taxon>Chlorophyta</taxon>
        <taxon>core chlorophytes</taxon>
        <taxon>Trebouxiophyceae</taxon>
        <taxon>Chlorellales</taxon>
        <taxon>Chlorellaceae</taxon>
        <taxon>Auxenochlorella</taxon>
    </lineage>
</organism>
<sequence length="417" mass="42942">MASCPSPGSHTSTSESGEAGAQSAVSHRGSGQRSPPPASDLNPARPLAGMHLTSSELKAHATCLAALARAGHGTRTVDDVLGWVKAELEARGPGLASEEGSAPTSSSALSQEGPEEPTRPSVAPPQGPAPAQLFAKATHSSHLNYSDILQAFAATASGLDPESLADYLHNLAVLCHEAPDNELVVRPSVHSADPYGASGRAAPAQARGPAPPSRGHPLSSMLGSQPGAPPGPMYQPRPPGQPLPPRHPAHASLLDDGFRGHVAQPLRSSSDPLRLLSALEELERRESGHGPLALGGGLHLGELPWEEAPPALPSLAAHLLPSESQGLLKTSSAPEHMLRGALAADSQAPTLAEEWEGLGASVGLDRRGSSSSIFTAPPTAREQGATAKPSGLWPGARTFVQRRASRLSTHCMPAEEQ</sequence>
<feature type="compositionally biased region" description="Polar residues" evidence="1">
    <location>
        <begin position="23"/>
        <end position="33"/>
    </location>
</feature>
<feature type="compositionally biased region" description="Polar residues" evidence="1">
    <location>
        <begin position="1"/>
        <end position="16"/>
    </location>
</feature>
<dbReference type="EMBL" id="GDKF01007201">
    <property type="protein sequence ID" value="JAT71421.1"/>
    <property type="molecule type" value="Transcribed_RNA"/>
</dbReference>
<name>A0A1D1ZX43_AUXPR</name>
<proteinExistence type="predicted"/>